<sequence>MEEKVELEKVDDVMLPGFRFHPTDEELVGFYLKRKVLQRPLPIELIKQVDIYRYDPWDLPSDVGPPKKIVDKNIPPNESWAICRIFKKTSSMAQRAVNSQSWFSSLPENMASDILGLSQPHCPQFSPENNISCTTAIRDLQNASTANFFQLDFQPYPQISKSLGFPIPHGGILNAFSPLDLSKGAAPVDDNTPSALPCPSLIGQDHKNADSATNFEGQNHFRGFHVNNNNSHWGTAASARPLLFPFSLPSGAPWESDSPASPSEMSTSFSTNKCYT</sequence>
<reference evidence="2" key="1">
    <citation type="journal article" date="2023" name="Front. Plant Sci.">
        <title>Chromosomal-level genome assembly of Melastoma candidum provides insights into trichome evolution.</title>
        <authorList>
            <person name="Zhong Y."/>
            <person name="Wu W."/>
            <person name="Sun C."/>
            <person name="Zou P."/>
            <person name="Liu Y."/>
            <person name="Dai S."/>
            <person name="Zhou R."/>
        </authorList>
    </citation>
    <scope>NUCLEOTIDE SEQUENCE [LARGE SCALE GENOMIC DNA]</scope>
</reference>
<protein>
    <submittedName>
        <fullName evidence="1">Uncharacterized protein</fullName>
    </submittedName>
</protein>
<name>A0ACB9SE70_9MYRT</name>
<evidence type="ECO:0000313" key="1">
    <source>
        <dbReference type="EMBL" id="KAI4389057.1"/>
    </source>
</evidence>
<keyword evidence="2" id="KW-1185">Reference proteome</keyword>
<organism evidence="1 2">
    <name type="scientific">Melastoma candidum</name>
    <dbReference type="NCBI Taxonomy" id="119954"/>
    <lineage>
        <taxon>Eukaryota</taxon>
        <taxon>Viridiplantae</taxon>
        <taxon>Streptophyta</taxon>
        <taxon>Embryophyta</taxon>
        <taxon>Tracheophyta</taxon>
        <taxon>Spermatophyta</taxon>
        <taxon>Magnoliopsida</taxon>
        <taxon>eudicotyledons</taxon>
        <taxon>Gunneridae</taxon>
        <taxon>Pentapetalae</taxon>
        <taxon>rosids</taxon>
        <taxon>malvids</taxon>
        <taxon>Myrtales</taxon>
        <taxon>Melastomataceae</taxon>
        <taxon>Melastomatoideae</taxon>
        <taxon>Melastomateae</taxon>
        <taxon>Melastoma</taxon>
    </lineage>
</organism>
<evidence type="ECO:0000313" key="2">
    <source>
        <dbReference type="Proteomes" id="UP001057402"/>
    </source>
</evidence>
<gene>
    <name evidence="1" type="ORF">MLD38_001321</name>
</gene>
<proteinExistence type="predicted"/>
<comment type="caution">
    <text evidence="1">The sequence shown here is derived from an EMBL/GenBank/DDBJ whole genome shotgun (WGS) entry which is preliminary data.</text>
</comment>
<accession>A0ACB9SE70</accession>
<dbReference type="EMBL" id="CM042880">
    <property type="protein sequence ID" value="KAI4389057.1"/>
    <property type="molecule type" value="Genomic_DNA"/>
</dbReference>
<dbReference type="Proteomes" id="UP001057402">
    <property type="component" value="Chromosome 1"/>
</dbReference>